<evidence type="ECO:0000256" key="8">
    <source>
        <dbReference type="ARBA" id="ARBA00039194"/>
    </source>
</evidence>
<evidence type="ECO:0000256" key="13">
    <source>
        <dbReference type="ARBA" id="ARBA00043199"/>
    </source>
</evidence>
<accession>A0A9X0CI76</accession>
<dbReference type="EMBL" id="MU827331">
    <property type="protein sequence ID" value="KAJ7354881.1"/>
    <property type="molecule type" value="Genomic_DNA"/>
</dbReference>
<comment type="caution">
    <text evidence="15">The sequence shown here is derived from an EMBL/GenBank/DDBJ whole genome shotgun (WGS) entry which is preliminary data.</text>
</comment>
<dbReference type="Proteomes" id="UP001163046">
    <property type="component" value="Unassembled WGS sequence"/>
</dbReference>
<evidence type="ECO:0000313" key="15">
    <source>
        <dbReference type="EMBL" id="KAJ7354881.1"/>
    </source>
</evidence>
<dbReference type="GO" id="GO:0019290">
    <property type="term" value="P:siderophore biosynthetic process"/>
    <property type="evidence" value="ECO:0007669"/>
    <property type="project" value="InterPro"/>
</dbReference>
<protein>
    <recommendedName>
        <fullName evidence="8">Dehydrogenase/reductase SDR family member 6</fullName>
        <ecNumber evidence="6">1.1.1.104</ecNumber>
        <ecNumber evidence="7">1.1.1.30</ecNumber>
    </recommendedName>
    <alternativeName>
        <fullName evidence="12">(R)-beta-hydroxybutyrate dehydrogenase</fullName>
    </alternativeName>
    <alternativeName>
        <fullName evidence="10">3-hydroxybutyrate dehydrogenase type 2</fullName>
    </alternativeName>
    <alternativeName>
        <fullName evidence="13">4-oxo-L-proline reductase</fullName>
    </alternativeName>
    <alternativeName>
        <fullName evidence="11">Oxidoreductase UCPA</fullName>
    </alternativeName>
    <alternativeName>
        <fullName evidence="9">Short chain dehydrogenase/reductase family 15C member 1</fullName>
    </alternativeName>
</protein>
<evidence type="ECO:0000256" key="12">
    <source>
        <dbReference type="ARBA" id="ARBA00043083"/>
    </source>
</evidence>
<dbReference type="PANTHER" id="PTHR43477:SF4">
    <property type="entry name" value="DEHYDROGENASE_REDUCTASE SDR FAMILY MEMBER 6"/>
    <property type="match status" value="1"/>
</dbReference>
<comment type="similarity">
    <text evidence="2">Belongs to the short-chain dehydrogenases/reductases (SDR) family.</text>
</comment>
<dbReference type="GO" id="GO:0003858">
    <property type="term" value="F:3-hydroxybutyrate dehydrogenase activity"/>
    <property type="evidence" value="ECO:0007669"/>
    <property type="project" value="UniProtKB-EC"/>
</dbReference>
<comment type="pathway">
    <text evidence="5">Amino-acid metabolism.</text>
</comment>
<dbReference type="Pfam" id="PF00106">
    <property type="entry name" value="adh_short"/>
    <property type="match status" value="1"/>
</dbReference>
<keyword evidence="3 15" id="KW-0560">Oxidoreductase</keyword>
<evidence type="ECO:0000256" key="14">
    <source>
        <dbReference type="ARBA" id="ARBA00049550"/>
    </source>
</evidence>
<evidence type="ECO:0000256" key="3">
    <source>
        <dbReference type="ARBA" id="ARBA00023002"/>
    </source>
</evidence>
<dbReference type="SUPFAM" id="SSF51735">
    <property type="entry name" value="NAD(P)-binding Rossmann-fold domains"/>
    <property type="match status" value="1"/>
</dbReference>
<dbReference type="InterPro" id="IPR036291">
    <property type="entry name" value="NAD(P)-bd_dom_sf"/>
</dbReference>
<evidence type="ECO:0000256" key="10">
    <source>
        <dbReference type="ARBA" id="ARBA00042309"/>
    </source>
</evidence>
<dbReference type="InterPro" id="IPR003560">
    <property type="entry name" value="DHB_DH"/>
</dbReference>
<sequence>MRHYKTHTWTAQGIGRSVAEAFAEEGANVLATDVNGEKLAQLDTIKGIRTKILNVTDYDAIKALVKQFTKVDVLFNCAGIVHNGTILDCEEKDWDLSFDVNVKSMYRLTRQFLP</sequence>
<dbReference type="InterPro" id="IPR002347">
    <property type="entry name" value="SDR_fam"/>
</dbReference>
<dbReference type="GO" id="GO:0008667">
    <property type="term" value="F:2,3-dihydro-2,3-dihydroxybenzoate dehydrogenase activity"/>
    <property type="evidence" value="ECO:0007669"/>
    <property type="project" value="InterPro"/>
</dbReference>
<comment type="pathway">
    <text evidence="1">Siderophore biosynthesis.</text>
</comment>
<evidence type="ECO:0000256" key="1">
    <source>
        <dbReference type="ARBA" id="ARBA00004924"/>
    </source>
</evidence>
<dbReference type="GO" id="GO:0016617">
    <property type="term" value="F:4-oxoproline reductase activity"/>
    <property type="evidence" value="ECO:0007669"/>
    <property type="project" value="UniProtKB-EC"/>
</dbReference>
<evidence type="ECO:0000256" key="11">
    <source>
        <dbReference type="ARBA" id="ARBA00042565"/>
    </source>
</evidence>
<dbReference type="OrthoDB" id="47007at2759"/>
<dbReference type="AlphaFoldDB" id="A0A9X0CI76"/>
<evidence type="ECO:0000256" key="9">
    <source>
        <dbReference type="ARBA" id="ARBA00041727"/>
    </source>
</evidence>
<evidence type="ECO:0000256" key="4">
    <source>
        <dbReference type="ARBA" id="ARBA00023027"/>
    </source>
</evidence>
<reference evidence="15" key="1">
    <citation type="submission" date="2023-01" db="EMBL/GenBank/DDBJ databases">
        <title>Genome assembly of the deep-sea coral Lophelia pertusa.</title>
        <authorList>
            <person name="Herrera S."/>
            <person name="Cordes E."/>
        </authorList>
    </citation>
    <scope>NUCLEOTIDE SEQUENCE</scope>
    <source>
        <strain evidence="15">USNM1676648</strain>
        <tissue evidence="15">Polyp</tissue>
    </source>
</reference>
<keyword evidence="4" id="KW-0520">NAD</keyword>
<evidence type="ECO:0000256" key="7">
    <source>
        <dbReference type="ARBA" id="ARBA00038959"/>
    </source>
</evidence>
<evidence type="ECO:0000256" key="6">
    <source>
        <dbReference type="ARBA" id="ARBA00038956"/>
    </source>
</evidence>
<evidence type="ECO:0000256" key="5">
    <source>
        <dbReference type="ARBA" id="ARBA00034698"/>
    </source>
</evidence>
<proteinExistence type="inferred from homology"/>
<organism evidence="15 16">
    <name type="scientific">Desmophyllum pertusum</name>
    <dbReference type="NCBI Taxonomy" id="174260"/>
    <lineage>
        <taxon>Eukaryota</taxon>
        <taxon>Metazoa</taxon>
        <taxon>Cnidaria</taxon>
        <taxon>Anthozoa</taxon>
        <taxon>Hexacorallia</taxon>
        <taxon>Scleractinia</taxon>
        <taxon>Caryophylliina</taxon>
        <taxon>Caryophylliidae</taxon>
        <taxon>Desmophyllum</taxon>
    </lineage>
</organism>
<dbReference type="InterPro" id="IPR051122">
    <property type="entry name" value="SDR_DHRS6-like"/>
</dbReference>
<dbReference type="EC" id="1.1.1.104" evidence="6"/>
<comment type="catalytic activity">
    <reaction evidence="14">
        <text>(R)-3-hydroxybutanoate + NAD(+) = acetoacetate + NADH + H(+)</text>
        <dbReference type="Rhea" id="RHEA:20521"/>
        <dbReference type="ChEBI" id="CHEBI:10983"/>
        <dbReference type="ChEBI" id="CHEBI:13705"/>
        <dbReference type="ChEBI" id="CHEBI:15378"/>
        <dbReference type="ChEBI" id="CHEBI:57540"/>
        <dbReference type="ChEBI" id="CHEBI:57945"/>
        <dbReference type="EC" id="1.1.1.30"/>
    </reaction>
</comment>
<name>A0A9X0CI76_9CNID</name>
<keyword evidence="16" id="KW-1185">Reference proteome</keyword>
<evidence type="ECO:0000256" key="2">
    <source>
        <dbReference type="ARBA" id="ARBA00006484"/>
    </source>
</evidence>
<dbReference type="Gene3D" id="3.40.50.720">
    <property type="entry name" value="NAD(P)-binding Rossmann-like Domain"/>
    <property type="match status" value="1"/>
</dbReference>
<gene>
    <name evidence="15" type="primary">BDH2</name>
    <name evidence="15" type="ORF">OS493_029438</name>
</gene>
<dbReference type="PANTHER" id="PTHR43477">
    <property type="entry name" value="DIHYDROANTICAPSIN 7-DEHYDROGENASE"/>
    <property type="match status" value="1"/>
</dbReference>
<dbReference type="PRINTS" id="PR01397">
    <property type="entry name" value="DHBDHDRGNASE"/>
</dbReference>
<evidence type="ECO:0000313" key="16">
    <source>
        <dbReference type="Proteomes" id="UP001163046"/>
    </source>
</evidence>
<dbReference type="EC" id="1.1.1.30" evidence="7"/>